<accession>A0ABM7UY64</accession>
<dbReference type="InterPro" id="IPR026350">
    <property type="entry name" value="GxxExxY"/>
</dbReference>
<dbReference type="Gene3D" id="3.90.320.10">
    <property type="match status" value="1"/>
</dbReference>
<evidence type="ECO:0000313" key="1">
    <source>
        <dbReference type="EMBL" id="BDB52360.1"/>
    </source>
</evidence>
<sequence>MTENEISKIVFECALKVHKNLGPGLLESAYEECLFYELKKSNLFVEKQKALPLIYEEVKLDVGYRIDIIVENKFIIEVKSVESLNEVHLAQVLTYLRLSDCKLGLLINFNVKLLKEGVRRIINGELY</sequence>
<organism evidence="1 2">
    <name type="scientific">Flavobacterium ammonificans</name>
    <dbReference type="NCBI Taxonomy" id="1751056"/>
    <lineage>
        <taxon>Bacteria</taxon>
        <taxon>Pseudomonadati</taxon>
        <taxon>Bacteroidota</taxon>
        <taxon>Flavobacteriia</taxon>
        <taxon>Flavobacteriales</taxon>
        <taxon>Flavobacteriaceae</taxon>
        <taxon>Flavobacterium</taxon>
    </lineage>
</organism>
<protein>
    <recommendedName>
        <fullName evidence="3">GxxExxY protein</fullName>
    </recommendedName>
</protein>
<dbReference type="Proteomes" id="UP001319865">
    <property type="component" value="Chromosome"/>
</dbReference>
<dbReference type="InterPro" id="IPR011604">
    <property type="entry name" value="PDDEXK-like_dom_sf"/>
</dbReference>
<reference evidence="1 2" key="1">
    <citation type="journal article" date="2022" name="Int. J. Syst. Evol. Microbiol.">
        <title>Flavobacterium ammonificans sp. nov. and Flavobacterium ammoniigenes sp. nov., ammonifying bacteria isolated from surface river water.</title>
        <authorList>
            <person name="Watanabe K."/>
            <person name="Kitamura T."/>
            <person name="Ogata Y."/>
            <person name="Shindo C."/>
            <person name="Suda W."/>
        </authorList>
    </citation>
    <scope>NUCLEOTIDE SEQUENCE [LARGE SCALE GENOMIC DNA]</scope>
    <source>
        <strain evidence="1 2">GENT11</strain>
    </source>
</reference>
<reference evidence="1 2" key="2">
    <citation type="journal article" date="2022" name="Microorganisms">
        <title>Complete Genome Sequences of Two Flavobacterium ammonificans Strains and a Flavobacterium ammoniigenes Strain of Ammonifying Bacterioplankton Isolated from Surface River Water.</title>
        <authorList>
            <person name="Suda W."/>
            <person name="Ogata Y."/>
            <person name="Shindo C."/>
            <person name="Watanabe K."/>
        </authorList>
    </citation>
    <scope>NUCLEOTIDE SEQUENCE [LARGE SCALE GENOMIC DNA]</scope>
    <source>
        <strain evidence="1 2">GENT11</strain>
    </source>
</reference>
<gene>
    <name evidence="1" type="ORF">GENT11_06720</name>
</gene>
<name>A0ABM7UY64_9FLAO</name>
<dbReference type="RefSeq" id="WP_229331095.1">
    <property type="nucleotide sequence ID" value="NZ_AP025183.1"/>
</dbReference>
<dbReference type="EMBL" id="AP025183">
    <property type="protein sequence ID" value="BDB52360.1"/>
    <property type="molecule type" value="Genomic_DNA"/>
</dbReference>
<evidence type="ECO:0008006" key="3">
    <source>
        <dbReference type="Google" id="ProtNLM"/>
    </source>
</evidence>
<dbReference type="Pfam" id="PF13366">
    <property type="entry name" value="PDDEXK_3"/>
    <property type="match status" value="1"/>
</dbReference>
<dbReference type="NCBIfam" id="TIGR04256">
    <property type="entry name" value="GxxExxY"/>
    <property type="match status" value="1"/>
</dbReference>
<proteinExistence type="predicted"/>
<evidence type="ECO:0000313" key="2">
    <source>
        <dbReference type="Proteomes" id="UP001319865"/>
    </source>
</evidence>
<keyword evidence="2" id="KW-1185">Reference proteome</keyword>